<dbReference type="FunCoup" id="A0A672YKZ1">
    <property type="interactions" value="1559"/>
</dbReference>
<dbReference type="InterPro" id="IPR018487">
    <property type="entry name" value="Hemopexin-like_repeat"/>
</dbReference>
<evidence type="ECO:0000256" key="5">
    <source>
        <dbReference type="ARBA" id="ARBA00023180"/>
    </source>
</evidence>
<reference evidence="8" key="2">
    <citation type="submission" date="2025-08" db="UniProtKB">
        <authorList>
            <consortium name="Ensembl"/>
        </authorList>
    </citation>
    <scope>IDENTIFICATION</scope>
</reference>
<dbReference type="SUPFAM" id="SSF50923">
    <property type="entry name" value="Hemopexin-like domain"/>
    <property type="match status" value="2"/>
</dbReference>
<comment type="subcellular location">
    <subcellularLocation>
        <location evidence="1">Secreted</location>
    </subcellularLocation>
</comment>
<reference evidence="8" key="1">
    <citation type="submission" date="2019-06" db="EMBL/GenBank/DDBJ databases">
        <authorList>
            <consortium name="Wellcome Sanger Institute Data Sharing"/>
        </authorList>
    </citation>
    <scope>NUCLEOTIDE SEQUENCE [LARGE SCALE GENOMIC DNA]</scope>
</reference>
<dbReference type="Gene3D" id="2.110.10.10">
    <property type="entry name" value="Hemopexin-like domain"/>
    <property type="match status" value="2"/>
</dbReference>
<keyword evidence="5" id="KW-0325">Glycoprotein</keyword>
<evidence type="ECO:0000256" key="1">
    <source>
        <dbReference type="ARBA" id="ARBA00004613"/>
    </source>
</evidence>
<dbReference type="InterPro" id="IPR051298">
    <property type="entry name" value="Heme_transport/Cell_adhesion"/>
</dbReference>
<dbReference type="InParanoid" id="A0A672YKZ1"/>
<name>A0A672YKZ1_9TELE</name>
<dbReference type="AlphaFoldDB" id="A0A672YKZ1"/>
<gene>
    <name evidence="8" type="primary">hpxa</name>
</gene>
<dbReference type="CDD" id="cd00094">
    <property type="entry name" value="HX"/>
    <property type="match status" value="1"/>
</dbReference>
<reference evidence="8" key="3">
    <citation type="submission" date="2025-09" db="UniProtKB">
        <authorList>
            <consortium name="Ensembl"/>
        </authorList>
    </citation>
    <scope>IDENTIFICATION</scope>
</reference>
<sequence length="414" mass="47618">YFFLLVFLCTCLLHVAAVQLKFDNDFDHCHDVEFDAVAVNEHGVPYFFKGDHVFKGFNNDALLSNESFPELDDHHHVDHVDAAFHMHFDDDPSHEHMFFFLDDNVFSYNAYKLEDGYPKKIHEVFPGIPDHLDAAVECHKGECDEDSVLFFKDHDVYHYNIQTKAHTASTLTTMPNCTAALRFMDHYYCFHGHMFSKFNPKTLEVPAEKYPKEARDFFMKCDHTEHSERERCSRVDLDAITADGAGHMYAFRGRIDDAYTADTIENDFRELHSDVDAVFSYNNHTYMIKGNDLYIYQVGEHNTLLDGYPKPLKDELGLEGPIQAAFVCDNEHTAHLIKGNHIFDVDMQTTPHVATNDRPLTHFKKINGAMCGADGVTLIDGNHFYKYESIMLMVASKMLPEAHKVSVELFHCDH</sequence>
<dbReference type="PROSITE" id="PS51642">
    <property type="entry name" value="HEMOPEXIN_2"/>
    <property type="match status" value="5"/>
</dbReference>
<keyword evidence="9" id="KW-1185">Reference proteome</keyword>
<dbReference type="InterPro" id="IPR036375">
    <property type="entry name" value="Hemopexin-like_dom_sf"/>
</dbReference>
<dbReference type="InterPro" id="IPR000585">
    <property type="entry name" value="Hemopexin-like_dom"/>
</dbReference>
<feature type="chain" id="PRO_5025685954" evidence="7">
    <location>
        <begin position="18"/>
        <end position="414"/>
    </location>
</feature>
<feature type="signal peptide" evidence="7">
    <location>
        <begin position="1"/>
        <end position="17"/>
    </location>
</feature>
<dbReference type="SMART" id="SM00120">
    <property type="entry name" value="HX"/>
    <property type="match status" value="5"/>
</dbReference>
<dbReference type="PANTHER" id="PTHR22917">
    <property type="entry name" value="HEMOPEXIN DOMAIN-CONTAINING PROTEIN"/>
    <property type="match status" value="1"/>
</dbReference>
<dbReference type="Ensembl" id="ENSSORT00005005400.1">
    <property type="protein sequence ID" value="ENSSORP00005005244.1"/>
    <property type="gene ID" value="ENSSORG00005001909.1"/>
</dbReference>
<feature type="repeat" description="Hemopexin" evidence="6">
    <location>
        <begin position="129"/>
        <end position="173"/>
    </location>
</feature>
<protein>
    <submittedName>
        <fullName evidence="8">Hemopexin a</fullName>
    </submittedName>
</protein>
<organism evidence="8 9">
    <name type="scientific">Sphaeramia orbicularis</name>
    <name type="common">orbiculate cardinalfish</name>
    <dbReference type="NCBI Taxonomy" id="375764"/>
    <lineage>
        <taxon>Eukaryota</taxon>
        <taxon>Metazoa</taxon>
        <taxon>Chordata</taxon>
        <taxon>Craniata</taxon>
        <taxon>Vertebrata</taxon>
        <taxon>Euteleostomi</taxon>
        <taxon>Actinopterygii</taxon>
        <taxon>Neopterygii</taxon>
        <taxon>Teleostei</taxon>
        <taxon>Neoteleostei</taxon>
        <taxon>Acanthomorphata</taxon>
        <taxon>Gobiaria</taxon>
        <taxon>Kurtiformes</taxon>
        <taxon>Apogonoidei</taxon>
        <taxon>Apogonidae</taxon>
        <taxon>Apogoninae</taxon>
        <taxon>Sphaeramia</taxon>
    </lineage>
</organism>
<evidence type="ECO:0000256" key="2">
    <source>
        <dbReference type="ARBA" id="ARBA00022525"/>
    </source>
</evidence>
<evidence type="ECO:0000256" key="6">
    <source>
        <dbReference type="PROSITE-ProRule" id="PRU01011"/>
    </source>
</evidence>
<keyword evidence="3 7" id="KW-0732">Signal</keyword>
<evidence type="ECO:0000256" key="7">
    <source>
        <dbReference type="SAM" id="SignalP"/>
    </source>
</evidence>
<keyword evidence="2" id="KW-0964">Secreted</keyword>
<dbReference type="GO" id="GO:0005615">
    <property type="term" value="C:extracellular space"/>
    <property type="evidence" value="ECO:0007669"/>
    <property type="project" value="TreeGrafter"/>
</dbReference>
<proteinExistence type="predicted"/>
<feature type="repeat" description="Hemopexin" evidence="6">
    <location>
        <begin position="31"/>
        <end position="71"/>
    </location>
</feature>
<accession>A0A672YKZ1</accession>
<feature type="repeat" description="Hemopexin" evidence="6">
    <location>
        <begin position="77"/>
        <end position="128"/>
    </location>
</feature>
<evidence type="ECO:0000313" key="9">
    <source>
        <dbReference type="Proteomes" id="UP000472271"/>
    </source>
</evidence>
<keyword evidence="4" id="KW-0677">Repeat</keyword>
<evidence type="ECO:0000256" key="3">
    <source>
        <dbReference type="ARBA" id="ARBA00022729"/>
    </source>
</evidence>
<evidence type="ECO:0000313" key="8">
    <source>
        <dbReference type="Ensembl" id="ENSSORP00005005244.1"/>
    </source>
</evidence>
<evidence type="ECO:0000256" key="4">
    <source>
        <dbReference type="ARBA" id="ARBA00022737"/>
    </source>
</evidence>
<dbReference type="PANTHER" id="PTHR22917:SF10">
    <property type="entry name" value="HEMOPEXIN"/>
    <property type="match status" value="1"/>
</dbReference>
<feature type="repeat" description="Hemopexin" evidence="6">
    <location>
        <begin position="174"/>
        <end position="221"/>
    </location>
</feature>
<feature type="repeat" description="Hemopexin" evidence="6">
    <location>
        <begin position="272"/>
        <end position="319"/>
    </location>
</feature>
<dbReference type="Proteomes" id="UP000472271">
    <property type="component" value="Chromosome 21"/>
</dbReference>
<dbReference type="Pfam" id="PF00045">
    <property type="entry name" value="Hemopexin"/>
    <property type="match status" value="1"/>
</dbReference>